<dbReference type="Gene3D" id="1.20.1720.10">
    <property type="entry name" value="Multidrug resistance protein D"/>
    <property type="match status" value="1"/>
</dbReference>
<comment type="subcellular location">
    <subcellularLocation>
        <location evidence="1">Cell membrane</location>
        <topology evidence="1">Multi-pass membrane protein</topology>
    </subcellularLocation>
</comment>
<protein>
    <recommendedName>
        <fullName evidence="6">Major facilitator superfamily (MFS) profile domain-containing protein</fullName>
    </recommendedName>
</protein>
<evidence type="ECO:0000259" key="6">
    <source>
        <dbReference type="PROSITE" id="PS50850"/>
    </source>
</evidence>
<evidence type="ECO:0000256" key="5">
    <source>
        <dbReference type="ARBA" id="ARBA00023136"/>
    </source>
</evidence>
<dbReference type="InterPro" id="IPR020846">
    <property type="entry name" value="MFS_dom"/>
</dbReference>
<dbReference type="PROSITE" id="PS50850">
    <property type="entry name" value="MFS"/>
    <property type="match status" value="1"/>
</dbReference>
<keyword evidence="8" id="KW-1185">Reference proteome</keyword>
<dbReference type="SUPFAM" id="SSF103473">
    <property type="entry name" value="MFS general substrate transporter"/>
    <property type="match status" value="1"/>
</dbReference>
<evidence type="ECO:0000313" key="7">
    <source>
        <dbReference type="EMBL" id="MCZ8511669.1"/>
    </source>
</evidence>
<gene>
    <name evidence="7" type="ORF">O9H85_04325</name>
</gene>
<comment type="caution">
    <text evidence="7">The sequence shown here is derived from an EMBL/GenBank/DDBJ whole genome shotgun (WGS) entry which is preliminary data.</text>
</comment>
<dbReference type="EMBL" id="JAQAGZ010000002">
    <property type="protein sequence ID" value="MCZ8511669.1"/>
    <property type="molecule type" value="Genomic_DNA"/>
</dbReference>
<organism evidence="7 8">
    <name type="scientific">Paenibacillus gyeongsangnamensis</name>
    <dbReference type="NCBI Taxonomy" id="3388067"/>
    <lineage>
        <taxon>Bacteria</taxon>
        <taxon>Bacillati</taxon>
        <taxon>Bacillota</taxon>
        <taxon>Bacilli</taxon>
        <taxon>Bacillales</taxon>
        <taxon>Paenibacillaceae</taxon>
        <taxon>Paenibacillus</taxon>
    </lineage>
</organism>
<accession>A0ABT4Q466</accession>
<dbReference type="RefSeq" id="WP_269880064.1">
    <property type="nucleotide sequence ID" value="NZ_JAQAGZ010000002.1"/>
</dbReference>
<evidence type="ECO:0000256" key="1">
    <source>
        <dbReference type="ARBA" id="ARBA00004651"/>
    </source>
</evidence>
<dbReference type="InterPro" id="IPR036259">
    <property type="entry name" value="MFS_trans_sf"/>
</dbReference>
<proteinExistence type="predicted"/>
<evidence type="ECO:0000256" key="3">
    <source>
        <dbReference type="ARBA" id="ARBA00022692"/>
    </source>
</evidence>
<keyword evidence="4" id="KW-1133">Transmembrane helix</keyword>
<evidence type="ECO:0000256" key="4">
    <source>
        <dbReference type="ARBA" id="ARBA00022989"/>
    </source>
</evidence>
<keyword evidence="5" id="KW-0472">Membrane</keyword>
<keyword evidence="3" id="KW-0812">Transmembrane</keyword>
<keyword evidence="2" id="KW-0813">Transport</keyword>
<feature type="domain" description="Major facilitator superfamily (MFS) profile" evidence="6">
    <location>
        <begin position="1"/>
        <end position="48"/>
    </location>
</feature>
<evidence type="ECO:0000256" key="2">
    <source>
        <dbReference type="ARBA" id="ARBA00022448"/>
    </source>
</evidence>
<dbReference type="Proteomes" id="UP001527882">
    <property type="component" value="Unassembled WGS sequence"/>
</dbReference>
<evidence type="ECO:0000313" key="8">
    <source>
        <dbReference type="Proteomes" id="UP001527882"/>
    </source>
</evidence>
<reference evidence="7 8" key="1">
    <citation type="submission" date="2022-12" db="EMBL/GenBank/DDBJ databases">
        <title>Draft genome sequence of Paenibacillus sp. dW9.</title>
        <authorList>
            <person name="Choi E.-W."/>
            <person name="Kim D.-U."/>
        </authorList>
    </citation>
    <scope>NUCLEOTIDE SEQUENCE [LARGE SCALE GENOMIC DNA]</scope>
    <source>
        <strain evidence="8">dW9</strain>
    </source>
</reference>
<sequence>MNMGTLMSTFDVGIVNIAMPTMAEQFSSALAQIQWNATVYLLGVILLL</sequence>
<name>A0ABT4Q466_9BACL</name>